<protein>
    <recommendedName>
        <fullName evidence="1">SET domain-containing protein</fullName>
    </recommendedName>
</protein>
<dbReference type="GO" id="GO:0016279">
    <property type="term" value="F:protein-lysine N-methyltransferase activity"/>
    <property type="evidence" value="ECO:0007669"/>
    <property type="project" value="TreeGrafter"/>
</dbReference>
<reference evidence="2" key="1">
    <citation type="journal article" date="2023" name="GigaByte">
        <title>Genome assembly of the bearded iris, Iris pallida Lam.</title>
        <authorList>
            <person name="Bruccoleri R.E."/>
            <person name="Oakeley E.J."/>
            <person name="Faust A.M.E."/>
            <person name="Altorfer M."/>
            <person name="Dessus-Babus S."/>
            <person name="Burckhardt D."/>
            <person name="Oertli M."/>
            <person name="Naumann U."/>
            <person name="Petersen F."/>
            <person name="Wong J."/>
        </authorList>
    </citation>
    <scope>NUCLEOTIDE SEQUENCE</scope>
    <source>
        <strain evidence="2">GSM-AAB239-AS_SAM_17_03QT</strain>
    </source>
</reference>
<feature type="domain" description="SET" evidence="1">
    <location>
        <begin position="187"/>
        <end position="405"/>
    </location>
</feature>
<dbReference type="CDD" id="cd10527">
    <property type="entry name" value="SET_LSMT"/>
    <property type="match status" value="1"/>
</dbReference>
<proteinExistence type="predicted"/>
<dbReference type="PANTHER" id="PTHR13271">
    <property type="entry name" value="UNCHARACTERIZED PUTATIVE METHYLTRANSFERASE"/>
    <property type="match status" value="1"/>
</dbReference>
<dbReference type="InterPro" id="IPR001214">
    <property type="entry name" value="SET_dom"/>
</dbReference>
<dbReference type="SUPFAM" id="SSF82199">
    <property type="entry name" value="SET domain"/>
    <property type="match status" value="1"/>
</dbReference>
<dbReference type="EMBL" id="JANAVB010011399">
    <property type="protein sequence ID" value="KAJ6837275.1"/>
    <property type="molecule type" value="Genomic_DNA"/>
</dbReference>
<dbReference type="Proteomes" id="UP001140949">
    <property type="component" value="Unassembled WGS sequence"/>
</dbReference>
<dbReference type="InterPro" id="IPR046341">
    <property type="entry name" value="SET_dom_sf"/>
</dbReference>
<dbReference type="InterPro" id="IPR050600">
    <property type="entry name" value="SETD3_SETD6_MTase"/>
</dbReference>
<dbReference type="AlphaFoldDB" id="A0AAX6HA59"/>
<accession>A0AAX6HA59</accession>
<sequence length="567" mass="63600">MQKSLFPSQLPTIISRLQEMVIAAAASPDVLLQKEMITLCLQPLSDSDPLFSQKKRLSDARNLKFEFHIPVPSTEEDVLNILNHIVRSARILHLDEVEIYFAEDDACGPFCPKNELESLNSILLIIDSLFSCAKSDGMEVLQVLQKATVSMINCVGAQNIDSMIVKWVDTDAEESLMKWGKDHGVRTKLKIAYFEEAGRGAIASEDINIGDIALEIPKSLIISEDLVLESDMFDVLRNLEGITCETMLLLWSMRERYNSNSRFKNYFEALPKCFNTGLSFGVDALSVLEGTLVFEELLQAREHLHQQYDALCPTLCANHPDVFQPEMYSWDQYLWACELWYSNGMKIICSDGKLKTCLVPVAGLLNHSVCPHILRYGRMDPETKSLKFPVSRPCKGGEQCFLSYGSLPGSHLVIFYGFLPKGNNPYDVIPLDFDVSCAEDDTSQCQSGETGWTSHMIRGTWLSKSSKPHTYHLPSPLLAHLRAVLKGSDFEMDPGESIHEEIERSVLETILSIFTPMMEALGDSDEVDRESSNWDVKLALDYKDLQSRIISSILVSCTAGLRELNGS</sequence>
<dbReference type="PROSITE" id="PS50280">
    <property type="entry name" value="SET"/>
    <property type="match status" value="1"/>
</dbReference>
<reference evidence="2" key="2">
    <citation type="submission" date="2023-04" db="EMBL/GenBank/DDBJ databases">
        <authorList>
            <person name="Bruccoleri R.E."/>
            <person name="Oakeley E.J."/>
            <person name="Faust A.-M."/>
            <person name="Dessus-Babus S."/>
            <person name="Altorfer M."/>
            <person name="Burckhardt D."/>
            <person name="Oertli M."/>
            <person name="Naumann U."/>
            <person name="Petersen F."/>
            <person name="Wong J."/>
        </authorList>
    </citation>
    <scope>NUCLEOTIDE SEQUENCE</scope>
    <source>
        <strain evidence="2">GSM-AAB239-AS_SAM_17_03QT</strain>
        <tissue evidence="2">Leaf</tissue>
    </source>
</reference>
<comment type="caution">
    <text evidence="2">The sequence shown here is derived from an EMBL/GenBank/DDBJ whole genome shotgun (WGS) entry which is preliminary data.</text>
</comment>
<dbReference type="PANTHER" id="PTHR13271:SF103">
    <property type="entry name" value="N-METHYLTRANSFERASE DOMAIN AND SET DOMAIN CONTAINING PROTEIN-RELATED"/>
    <property type="match status" value="1"/>
</dbReference>
<name>A0AAX6HA59_IRIPA</name>
<keyword evidence="3" id="KW-1185">Reference proteome</keyword>
<evidence type="ECO:0000259" key="1">
    <source>
        <dbReference type="PROSITE" id="PS50280"/>
    </source>
</evidence>
<evidence type="ECO:0000313" key="2">
    <source>
        <dbReference type="EMBL" id="KAJ6837275.1"/>
    </source>
</evidence>
<dbReference type="Gene3D" id="3.90.1410.10">
    <property type="entry name" value="set domain protein methyltransferase, domain 1"/>
    <property type="match status" value="1"/>
</dbReference>
<organism evidence="2 3">
    <name type="scientific">Iris pallida</name>
    <name type="common">Sweet iris</name>
    <dbReference type="NCBI Taxonomy" id="29817"/>
    <lineage>
        <taxon>Eukaryota</taxon>
        <taxon>Viridiplantae</taxon>
        <taxon>Streptophyta</taxon>
        <taxon>Embryophyta</taxon>
        <taxon>Tracheophyta</taxon>
        <taxon>Spermatophyta</taxon>
        <taxon>Magnoliopsida</taxon>
        <taxon>Liliopsida</taxon>
        <taxon>Asparagales</taxon>
        <taxon>Iridaceae</taxon>
        <taxon>Iridoideae</taxon>
        <taxon>Irideae</taxon>
        <taxon>Iris</taxon>
    </lineage>
</organism>
<evidence type="ECO:0000313" key="3">
    <source>
        <dbReference type="Proteomes" id="UP001140949"/>
    </source>
</evidence>
<gene>
    <name evidence="2" type="ORF">M6B38_122040</name>
</gene>
<dbReference type="FunFam" id="3.90.1410.10:FF:000011">
    <property type="entry name" value="Transcription factor, E2F and DP-related"/>
    <property type="match status" value="1"/>
</dbReference>